<dbReference type="EMBL" id="JXKQ01000006">
    <property type="protein sequence ID" value="OJG45404.1"/>
    <property type="molecule type" value="Genomic_DNA"/>
</dbReference>
<sequence>MQKLVFKNDPKIVGSSAHLFNERKSLVLSTIFGEMILTF</sequence>
<gene>
    <name evidence="1" type="ORF">RV04_GL002120</name>
</gene>
<accession>A0A1L8TMT6</accession>
<evidence type="ECO:0000313" key="2">
    <source>
        <dbReference type="Proteomes" id="UP000182077"/>
    </source>
</evidence>
<comment type="caution">
    <text evidence="1">The sequence shown here is derived from an EMBL/GenBank/DDBJ whole genome shotgun (WGS) entry which is preliminary data.</text>
</comment>
<evidence type="ECO:0000313" key="1">
    <source>
        <dbReference type="EMBL" id="OJG45404.1"/>
    </source>
</evidence>
<dbReference type="STRING" id="249189.RV04_GL002120"/>
<organism evidence="1 2">
    <name type="scientific">Enterococcus hermanniensis</name>
    <dbReference type="NCBI Taxonomy" id="249189"/>
    <lineage>
        <taxon>Bacteria</taxon>
        <taxon>Bacillati</taxon>
        <taxon>Bacillota</taxon>
        <taxon>Bacilli</taxon>
        <taxon>Lactobacillales</taxon>
        <taxon>Enterococcaceae</taxon>
        <taxon>Enterococcus</taxon>
    </lineage>
</organism>
<dbReference type="Proteomes" id="UP000182077">
    <property type="component" value="Unassembled WGS sequence"/>
</dbReference>
<keyword evidence="2" id="KW-1185">Reference proteome</keyword>
<name>A0A1L8TMT6_9ENTE</name>
<reference evidence="1 2" key="1">
    <citation type="submission" date="2014-12" db="EMBL/GenBank/DDBJ databases">
        <title>Draft genome sequences of 29 type strains of Enterococci.</title>
        <authorList>
            <person name="Zhong Z."/>
            <person name="Sun Z."/>
            <person name="Liu W."/>
            <person name="Zhang W."/>
            <person name="Zhang H."/>
        </authorList>
    </citation>
    <scope>NUCLEOTIDE SEQUENCE [LARGE SCALE GENOMIC DNA]</scope>
    <source>
        <strain evidence="1 2">DSM 17122</strain>
    </source>
</reference>
<proteinExistence type="predicted"/>
<dbReference type="AlphaFoldDB" id="A0A1L8TMT6"/>
<protein>
    <submittedName>
        <fullName evidence="1">Uncharacterized protein</fullName>
    </submittedName>
</protein>